<accession>A0A2S0WP22</accession>
<evidence type="ECO:0000313" key="3">
    <source>
        <dbReference type="EMBL" id="AWB93052.1"/>
    </source>
</evidence>
<organism evidence="3 4">
    <name type="scientific">Aeromicrobium chenweiae</name>
    <dbReference type="NCBI Taxonomy" id="2079793"/>
    <lineage>
        <taxon>Bacteria</taxon>
        <taxon>Bacillati</taxon>
        <taxon>Actinomycetota</taxon>
        <taxon>Actinomycetes</taxon>
        <taxon>Propionibacteriales</taxon>
        <taxon>Nocardioidaceae</taxon>
        <taxon>Aeromicrobium</taxon>
    </lineage>
</organism>
<keyword evidence="2" id="KW-0472">Membrane</keyword>
<evidence type="ECO:0000256" key="1">
    <source>
        <dbReference type="SAM" id="MobiDB-lite"/>
    </source>
</evidence>
<dbReference type="InterPro" id="IPR012507">
    <property type="entry name" value="YibE_F"/>
</dbReference>
<feature type="transmembrane region" description="Helical" evidence="2">
    <location>
        <begin position="294"/>
        <end position="312"/>
    </location>
</feature>
<proteinExistence type="predicted"/>
<dbReference type="KEGG" id="aez:C3E78_13015"/>
<keyword evidence="4" id="KW-1185">Reference proteome</keyword>
<feature type="transmembrane region" description="Helical" evidence="2">
    <location>
        <begin position="465"/>
        <end position="487"/>
    </location>
</feature>
<feature type="transmembrane region" description="Helical" evidence="2">
    <location>
        <begin position="324"/>
        <end position="344"/>
    </location>
</feature>
<feature type="region of interest" description="Disordered" evidence="1">
    <location>
        <begin position="495"/>
        <end position="518"/>
    </location>
</feature>
<dbReference type="AlphaFoldDB" id="A0A2S0WP22"/>
<feature type="transmembrane region" description="Helical" evidence="2">
    <location>
        <begin position="424"/>
        <end position="445"/>
    </location>
</feature>
<feature type="transmembrane region" description="Helical" evidence="2">
    <location>
        <begin position="266"/>
        <end position="288"/>
    </location>
</feature>
<dbReference type="EMBL" id="CP026952">
    <property type="protein sequence ID" value="AWB93052.1"/>
    <property type="molecule type" value="Genomic_DNA"/>
</dbReference>
<evidence type="ECO:0000313" key="4">
    <source>
        <dbReference type="Proteomes" id="UP000244384"/>
    </source>
</evidence>
<keyword evidence="2" id="KW-1133">Transmembrane helix</keyword>
<dbReference type="Proteomes" id="UP000244384">
    <property type="component" value="Chromosome"/>
</dbReference>
<protein>
    <submittedName>
        <fullName evidence="3">YibE/F family protein</fullName>
    </submittedName>
</protein>
<feature type="transmembrane region" description="Helical" evidence="2">
    <location>
        <begin position="243"/>
        <end position="261"/>
    </location>
</feature>
<evidence type="ECO:0000256" key="2">
    <source>
        <dbReference type="SAM" id="Phobius"/>
    </source>
</evidence>
<dbReference type="PANTHER" id="PTHR41771:SF1">
    <property type="entry name" value="MEMBRANE PROTEIN"/>
    <property type="match status" value="1"/>
</dbReference>
<name>A0A2S0WP22_9ACTN</name>
<feature type="transmembrane region" description="Helical" evidence="2">
    <location>
        <begin position="118"/>
        <end position="139"/>
    </location>
</feature>
<gene>
    <name evidence="3" type="ORF">C3E78_13015</name>
</gene>
<reference evidence="4" key="1">
    <citation type="submission" date="2018-01" db="EMBL/GenBank/DDBJ databases">
        <authorList>
            <person name="Li J."/>
        </authorList>
    </citation>
    <scope>NUCLEOTIDE SEQUENCE [LARGE SCALE GENOMIC DNA]</scope>
    <source>
        <strain evidence="4">592</strain>
    </source>
</reference>
<dbReference type="Pfam" id="PF07907">
    <property type="entry name" value="YibE_F"/>
    <property type="match status" value="1"/>
</dbReference>
<feature type="transmembrane region" description="Helical" evidence="2">
    <location>
        <begin position="364"/>
        <end position="382"/>
    </location>
</feature>
<sequence length="518" mass="53806">MEVAQPGHRLLEHRVQDDLAVDRHATALDVLEHLAALVVEAVQRRHAAQAVVLQVRQELVDRRGPRTGGAAHGAADAGGASDGAGEMFGVVLWHAFIVAHSHAHLTPDHGPPRRQLSIVLGAVVLAIAVVAVTAMVALWPDSDQVPRDQNPYGAEGVSTINATVTKVDPFNCNSGGEGPDGTVEVAGDCAHVTASVDGEGKATFDLDASRYRAGIDPGDDIQLIRIEPEGQPASYEFLEFRRGAPLTALAAIFAVLVVVVARWRGLFALVGIGVTLLALTKFMLPAFLAGESPLLVAIVGSTVIMIVVLYLAHGISIRTTSALFGTLVGIAATALIGVAATGWTQLSGIGSEDDQRLIATVPNISLSSIVAGTMVIAGLGVLNDVTVTQASAVWEMRALQPAARGGALFASAMRIGRDHIASSVYTLVFAYAGSAMTVLLLATAYQRGLADIATTEEIGQEIVRTLVGAIGLVLAVPITTLFAVWLAPPRIDEEPAATVGDQPAAVPPQGAHAGPRGR</sequence>
<dbReference type="PANTHER" id="PTHR41771">
    <property type="entry name" value="MEMBRANE PROTEIN-RELATED"/>
    <property type="match status" value="1"/>
</dbReference>
<keyword evidence="2" id="KW-0812">Transmembrane</keyword>